<evidence type="ECO:0000256" key="6">
    <source>
        <dbReference type="SAM" id="MobiDB-lite"/>
    </source>
</evidence>
<dbReference type="EMBL" id="JBHSUC010000031">
    <property type="protein sequence ID" value="MFC6363489.1"/>
    <property type="molecule type" value="Genomic_DNA"/>
</dbReference>
<evidence type="ECO:0000313" key="9">
    <source>
        <dbReference type="Proteomes" id="UP001596215"/>
    </source>
</evidence>
<dbReference type="InterPro" id="IPR037682">
    <property type="entry name" value="TonB_C"/>
</dbReference>
<feature type="domain" description="TonB C-terminal" evidence="7">
    <location>
        <begin position="72"/>
        <end position="163"/>
    </location>
</feature>
<dbReference type="NCBIfam" id="TIGR01352">
    <property type="entry name" value="tonB_Cterm"/>
    <property type="match status" value="1"/>
</dbReference>
<dbReference type="Pfam" id="PF03544">
    <property type="entry name" value="TonB_C"/>
    <property type="match status" value="1"/>
</dbReference>
<keyword evidence="9" id="KW-1185">Reference proteome</keyword>
<proteinExistence type="inferred from homology"/>
<evidence type="ECO:0000256" key="4">
    <source>
        <dbReference type="ARBA" id="ARBA00023136"/>
    </source>
</evidence>
<feature type="region of interest" description="Disordered" evidence="6">
    <location>
        <begin position="1"/>
        <end position="73"/>
    </location>
</feature>
<reference evidence="9" key="1">
    <citation type="journal article" date="2019" name="Int. J. Syst. Evol. Microbiol.">
        <title>The Global Catalogue of Microorganisms (GCM) 10K type strain sequencing project: providing services to taxonomists for standard genome sequencing and annotation.</title>
        <authorList>
            <consortium name="The Broad Institute Genomics Platform"/>
            <consortium name="The Broad Institute Genome Sequencing Center for Infectious Disease"/>
            <person name="Wu L."/>
            <person name="Ma J."/>
        </authorList>
    </citation>
    <scope>NUCLEOTIDE SEQUENCE [LARGE SCALE GENOMIC DNA]</scope>
    <source>
        <strain evidence="9">CGMCC 4.1530</strain>
    </source>
</reference>
<comment type="subcellular location">
    <subcellularLocation>
        <location evidence="5">Cell inner membrane</location>
        <topology evidence="5">Single-pass membrane protein</topology>
        <orientation evidence="5">Periplasmic side</orientation>
    </subcellularLocation>
    <subcellularLocation>
        <location evidence="1">Membrane</location>
        <topology evidence="1">Single-pass membrane protein</topology>
    </subcellularLocation>
</comment>
<dbReference type="PRINTS" id="PR01374">
    <property type="entry name" value="TONBPROTEIN"/>
</dbReference>
<keyword evidence="4" id="KW-0472">Membrane</keyword>
<sequence length="164" mass="17899">MNRKKYQSQEKATQHRSPLQRASEHQSSVLPAADSPHSPATLPVNTESHAADAHTNPRDSGDTSDSGAGAGRHSKAVVKALYRRVNYPARAKALGVEGRIKLRFDVTASGTVNNVQIIEEIPRGVFSGDIDQDIRRWRYEKGAAAENQQVTIIFSLSGRVAVEN</sequence>
<comment type="function">
    <text evidence="5">Interacts with outer membrane receptor proteins that carry out high-affinity binding and energy dependent uptake into the periplasmic space of specific substrates. It could act to transduce energy from the cytoplasmic membrane to specific energy-requiring processes in the outer membrane, resulting in the release into the periplasm of ligands bound by these outer membrane proteins.</text>
</comment>
<comment type="similarity">
    <text evidence="5">Belongs to the TonB family.</text>
</comment>
<evidence type="ECO:0000256" key="2">
    <source>
        <dbReference type="ARBA" id="ARBA00022692"/>
    </source>
</evidence>
<evidence type="ECO:0000256" key="1">
    <source>
        <dbReference type="ARBA" id="ARBA00004167"/>
    </source>
</evidence>
<organism evidence="8 9">
    <name type="scientific">Tatumella punctata</name>
    <dbReference type="NCBI Taxonomy" id="399969"/>
    <lineage>
        <taxon>Bacteria</taxon>
        <taxon>Pseudomonadati</taxon>
        <taxon>Pseudomonadota</taxon>
        <taxon>Gammaproteobacteria</taxon>
        <taxon>Enterobacterales</taxon>
        <taxon>Erwiniaceae</taxon>
        <taxon>Tatumella</taxon>
    </lineage>
</organism>
<keyword evidence="2" id="KW-0812">Transmembrane</keyword>
<evidence type="ECO:0000256" key="3">
    <source>
        <dbReference type="ARBA" id="ARBA00022989"/>
    </source>
</evidence>
<protein>
    <recommendedName>
        <fullName evidence="5">Protein TonB</fullName>
    </recommendedName>
</protein>
<dbReference type="InterPro" id="IPR006260">
    <property type="entry name" value="TonB/TolA_C"/>
</dbReference>
<evidence type="ECO:0000313" key="8">
    <source>
        <dbReference type="EMBL" id="MFC6363489.1"/>
    </source>
</evidence>
<evidence type="ECO:0000259" key="7">
    <source>
        <dbReference type="PROSITE" id="PS52015"/>
    </source>
</evidence>
<keyword evidence="5" id="KW-0813">Transport</keyword>
<keyword evidence="3" id="KW-1133">Transmembrane helix</keyword>
<evidence type="ECO:0000256" key="5">
    <source>
        <dbReference type="RuleBase" id="RU362123"/>
    </source>
</evidence>
<name>A0ABW1VTQ4_9GAMM</name>
<dbReference type="InterPro" id="IPR003538">
    <property type="entry name" value="TonB"/>
</dbReference>
<keyword evidence="5" id="KW-0997">Cell inner membrane</keyword>
<keyword evidence="5" id="KW-0735">Signal-anchor</keyword>
<dbReference type="Proteomes" id="UP001596215">
    <property type="component" value="Unassembled WGS sequence"/>
</dbReference>
<comment type="caution">
    <text evidence="8">The sequence shown here is derived from an EMBL/GenBank/DDBJ whole genome shotgun (WGS) entry which is preliminary data.</text>
</comment>
<dbReference type="PROSITE" id="PS52015">
    <property type="entry name" value="TONB_CTD"/>
    <property type="match status" value="1"/>
</dbReference>
<dbReference type="Gene3D" id="3.30.2420.10">
    <property type="entry name" value="TonB"/>
    <property type="match status" value="1"/>
</dbReference>
<feature type="compositionally biased region" description="Basic and acidic residues" evidence="6">
    <location>
        <begin position="49"/>
        <end position="61"/>
    </location>
</feature>
<gene>
    <name evidence="8" type="ORF">ACFP73_15580</name>
</gene>
<accession>A0ABW1VTQ4</accession>
<dbReference type="RefSeq" id="WP_212710986.1">
    <property type="nucleotide sequence ID" value="NZ_BAAAFW010000009.1"/>
</dbReference>
<keyword evidence="5" id="KW-0653">Protein transport</keyword>
<keyword evidence="5" id="KW-1003">Cell membrane</keyword>
<dbReference type="SUPFAM" id="SSF74653">
    <property type="entry name" value="TolA/TonB C-terminal domain"/>
    <property type="match status" value="1"/>
</dbReference>